<dbReference type="RefSeq" id="WP_065132474.1">
    <property type="nucleotide sequence ID" value="NZ_MAEM01000074.1"/>
</dbReference>
<dbReference type="InterPro" id="IPR029058">
    <property type="entry name" value="AB_hydrolase_fold"/>
</dbReference>
<organism evidence="4 5">
    <name type="scientific">Mycobacterium gordonae</name>
    <dbReference type="NCBI Taxonomy" id="1778"/>
    <lineage>
        <taxon>Bacteria</taxon>
        <taxon>Bacillati</taxon>
        <taxon>Actinomycetota</taxon>
        <taxon>Actinomycetes</taxon>
        <taxon>Mycobacteriales</taxon>
        <taxon>Mycobacteriaceae</taxon>
        <taxon>Mycobacterium</taxon>
    </lineage>
</organism>
<dbReference type="InterPro" id="IPR050261">
    <property type="entry name" value="FrsA_esterase"/>
</dbReference>
<accession>A0A1A6BMD2</accession>
<proteinExistence type="inferred from homology"/>
<dbReference type="PANTHER" id="PTHR22946">
    <property type="entry name" value="DIENELACTONE HYDROLASE DOMAIN-CONTAINING PROTEIN-RELATED"/>
    <property type="match status" value="1"/>
</dbReference>
<evidence type="ECO:0000313" key="4">
    <source>
        <dbReference type="EMBL" id="OBS03461.1"/>
    </source>
</evidence>
<dbReference type="Gene3D" id="3.40.50.1820">
    <property type="entry name" value="alpha/beta hydrolase"/>
    <property type="match status" value="1"/>
</dbReference>
<evidence type="ECO:0000259" key="3">
    <source>
        <dbReference type="Pfam" id="PF12146"/>
    </source>
</evidence>
<dbReference type="AlphaFoldDB" id="A0A1A6BMD2"/>
<feature type="domain" description="Serine aminopeptidase S33" evidence="3">
    <location>
        <begin position="36"/>
        <end position="162"/>
    </location>
</feature>
<dbReference type="Proteomes" id="UP000093757">
    <property type="component" value="Unassembled WGS sequence"/>
</dbReference>
<comment type="similarity">
    <text evidence="1">Belongs to the AB hydrolase superfamily.</text>
</comment>
<dbReference type="EMBL" id="MAEM01000074">
    <property type="protein sequence ID" value="OBS03461.1"/>
    <property type="molecule type" value="Genomic_DNA"/>
</dbReference>
<reference evidence="4 5" key="1">
    <citation type="submission" date="2016-06" db="EMBL/GenBank/DDBJ databases">
        <authorList>
            <person name="Kjaerup R.B."/>
            <person name="Dalgaard T.S."/>
            <person name="Juul-Madsen H.R."/>
        </authorList>
    </citation>
    <scope>NUCLEOTIDE SEQUENCE [LARGE SCALE GENOMIC DNA]</scope>
    <source>
        <strain evidence="4 5">1245752.6</strain>
    </source>
</reference>
<protein>
    <submittedName>
        <fullName evidence="4">Alpha/beta hydrolase</fullName>
    </submittedName>
</protein>
<dbReference type="GO" id="GO:0052689">
    <property type="term" value="F:carboxylic ester hydrolase activity"/>
    <property type="evidence" value="ECO:0007669"/>
    <property type="project" value="UniProtKB-ARBA"/>
</dbReference>
<evidence type="ECO:0000256" key="1">
    <source>
        <dbReference type="ARBA" id="ARBA00008645"/>
    </source>
</evidence>
<evidence type="ECO:0000313" key="5">
    <source>
        <dbReference type="Proteomes" id="UP000093757"/>
    </source>
</evidence>
<dbReference type="PANTHER" id="PTHR22946:SF9">
    <property type="entry name" value="POLYKETIDE TRANSFERASE AF380"/>
    <property type="match status" value="1"/>
</dbReference>
<dbReference type="InterPro" id="IPR022742">
    <property type="entry name" value="Hydrolase_4"/>
</dbReference>
<dbReference type="Pfam" id="PF12146">
    <property type="entry name" value="Hydrolase_4"/>
    <property type="match status" value="1"/>
</dbReference>
<dbReference type="SUPFAM" id="SSF53474">
    <property type="entry name" value="alpha/beta-Hydrolases"/>
    <property type="match status" value="1"/>
</dbReference>
<sequence>MNQPLTYVRHDVTFMSEGTPCAAWLYRPDGVENPPIVVLAHGFAAFRELRLDAYAARFAQAGYAALVFDYRHWGASEGQPRRILDIAKQHADWRAAIAYARSLDNIDTTRVVGWGSSFGGGHVLDLAARDHDLAAAVVQVPHVTGPASAFSQPPKLVARLIAAGLRDQVGAWLGRAPYRVKSIGRPGEVAMMTSPGAFELVEEMAGGEAAEHMREQLLAENDVAARIALRVPLYSPGRKVADITAPTLVQLATRDDVTPYAKAQKIVARIPHGEVRSYDCTHFEPYLDPHFDGIVTDQIDFLNRHVAGA</sequence>
<evidence type="ECO:0000256" key="2">
    <source>
        <dbReference type="ARBA" id="ARBA00022801"/>
    </source>
</evidence>
<gene>
    <name evidence="4" type="ORF">A9W98_09610</name>
</gene>
<comment type="caution">
    <text evidence="4">The sequence shown here is derived from an EMBL/GenBank/DDBJ whole genome shotgun (WGS) entry which is preliminary data.</text>
</comment>
<dbReference type="OrthoDB" id="5902829at2"/>
<name>A0A1A6BMD2_MYCGO</name>
<keyword evidence="2 4" id="KW-0378">Hydrolase</keyword>